<dbReference type="GO" id="GO:0009341">
    <property type="term" value="C:beta-galactosidase complex"/>
    <property type="evidence" value="ECO:0007669"/>
    <property type="project" value="InterPro"/>
</dbReference>
<dbReference type="SMART" id="SM01038">
    <property type="entry name" value="Bgal_small_N"/>
    <property type="match status" value="1"/>
</dbReference>
<name>A0AAW9J7H2_CLOPF</name>
<dbReference type="EMBL" id="WNVG01000714">
    <property type="protein sequence ID" value="MDZ5034598.1"/>
    <property type="molecule type" value="Genomic_DNA"/>
</dbReference>
<dbReference type="PANTHER" id="PTHR46323">
    <property type="entry name" value="BETA-GALACTOSIDASE"/>
    <property type="match status" value="1"/>
</dbReference>
<comment type="caution">
    <text evidence="6">The sequence shown here is derived from an EMBL/GenBank/DDBJ whole genome shotgun (WGS) entry which is preliminary data.</text>
</comment>
<reference evidence="6" key="1">
    <citation type="submission" date="2019-11" db="EMBL/GenBank/DDBJ databases">
        <title>Characterization of Clostridium perfringens isolates from swine manure treated agricultural soils.</title>
        <authorList>
            <person name="Wushke S.T."/>
        </authorList>
    </citation>
    <scope>NUCLEOTIDE SEQUENCE</scope>
    <source>
        <strain evidence="6">X15</strain>
    </source>
</reference>
<evidence type="ECO:0000259" key="5">
    <source>
        <dbReference type="SMART" id="SM01038"/>
    </source>
</evidence>
<dbReference type="InterPro" id="IPR050347">
    <property type="entry name" value="Bact_Beta-galactosidase"/>
</dbReference>
<evidence type="ECO:0000256" key="3">
    <source>
        <dbReference type="ARBA" id="ARBA00022801"/>
    </source>
</evidence>
<accession>A0AAW9J7H2</accession>
<comment type="catalytic activity">
    <reaction evidence="1">
        <text>Hydrolysis of terminal non-reducing beta-D-galactose residues in beta-D-galactosides.</text>
        <dbReference type="EC" id="3.2.1.23"/>
    </reaction>
</comment>
<dbReference type="EC" id="3.2.1.23" evidence="2"/>
<keyword evidence="4" id="KW-0326">Glycosidase</keyword>
<organism evidence="6 7">
    <name type="scientific">Clostridium perfringens</name>
    <dbReference type="NCBI Taxonomy" id="1502"/>
    <lineage>
        <taxon>Bacteria</taxon>
        <taxon>Bacillati</taxon>
        <taxon>Bacillota</taxon>
        <taxon>Clostridia</taxon>
        <taxon>Eubacteriales</taxon>
        <taxon>Clostridiaceae</taxon>
        <taxon>Clostridium</taxon>
    </lineage>
</organism>
<dbReference type="Pfam" id="PF02929">
    <property type="entry name" value="Bgal_small_N"/>
    <property type="match status" value="1"/>
</dbReference>
<evidence type="ECO:0000256" key="2">
    <source>
        <dbReference type="ARBA" id="ARBA00012756"/>
    </source>
</evidence>
<dbReference type="GO" id="GO:0030246">
    <property type="term" value="F:carbohydrate binding"/>
    <property type="evidence" value="ECO:0007669"/>
    <property type="project" value="InterPro"/>
</dbReference>
<keyword evidence="3" id="KW-0378">Hydrolase</keyword>
<feature type="non-terminal residue" evidence="6">
    <location>
        <position position="179"/>
    </location>
</feature>
<dbReference type="InterPro" id="IPR014718">
    <property type="entry name" value="GH-type_carb-bd"/>
</dbReference>
<sequence>MDGNIEGIDSPNSIDYMIYANGDIVVSNSFTPSNSSSVGEIARIGMKMVVPKGYENLVYYGRGPQENYIDRKTGAKLGIYKDTVTNAFSSKYTRPQENGNKTDVRWTALTNGENGKGIMVVAADKMETSALHYRAEDINNVWKSFGHPFQVPTIEDTVLTVDYAQRGLGNASCGPGPLG</sequence>
<dbReference type="Proteomes" id="UP001289066">
    <property type="component" value="Unassembled WGS sequence"/>
</dbReference>
<evidence type="ECO:0000313" key="6">
    <source>
        <dbReference type="EMBL" id="MDZ5034598.1"/>
    </source>
</evidence>
<gene>
    <name evidence="6" type="ORF">GNF81_18035</name>
</gene>
<evidence type="ECO:0000256" key="4">
    <source>
        <dbReference type="ARBA" id="ARBA00023295"/>
    </source>
</evidence>
<protein>
    <recommendedName>
        <fullName evidence="2">beta-galactosidase</fullName>
        <ecNumber evidence="2">3.2.1.23</ecNumber>
    </recommendedName>
</protein>
<dbReference type="GO" id="GO:0005990">
    <property type="term" value="P:lactose catabolic process"/>
    <property type="evidence" value="ECO:0007669"/>
    <property type="project" value="TreeGrafter"/>
</dbReference>
<dbReference type="InterPro" id="IPR011013">
    <property type="entry name" value="Gal_mutarotase_sf_dom"/>
</dbReference>
<dbReference type="AlphaFoldDB" id="A0AAW9J7H2"/>
<proteinExistence type="predicted"/>
<dbReference type="GO" id="GO:0004565">
    <property type="term" value="F:beta-galactosidase activity"/>
    <property type="evidence" value="ECO:0007669"/>
    <property type="project" value="UniProtKB-EC"/>
</dbReference>
<dbReference type="SUPFAM" id="SSF74650">
    <property type="entry name" value="Galactose mutarotase-like"/>
    <property type="match status" value="1"/>
</dbReference>
<dbReference type="Gene3D" id="2.70.98.10">
    <property type="match status" value="1"/>
</dbReference>
<dbReference type="PANTHER" id="PTHR46323:SF2">
    <property type="entry name" value="BETA-GALACTOSIDASE"/>
    <property type="match status" value="1"/>
</dbReference>
<dbReference type="InterPro" id="IPR004199">
    <property type="entry name" value="B-gal_small/dom_5"/>
</dbReference>
<evidence type="ECO:0000256" key="1">
    <source>
        <dbReference type="ARBA" id="ARBA00001412"/>
    </source>
</evidence>
<feature type="domain" description="Beta galactosidase small chain/" evidence="5">
    <location>
        <begin position="3"/>
        <end position="179"/>
    </location>
</feature>
<evidence type="ECO:0000313" key="7">
    <source>
        <dbReference type="Proteomes" id="UP001289066"/>
    </source>
</evidence>